<dbReference type="KEGG" id="gfs:119639237"/>
<reference evidence="5" key="1">
    <citation type="submission" date="2025-08" db="UniProtKB">
        <authorList>
            <consortium name="RefSeq"/>
        </authorList>
    </citation>
    <scope>IDENTIFICATION</scope>
    <source>
        <tissue evidence="5">Whole body pupa</tissue>
    </source>
</reference>
<dbReference type="GO" id="GO:0003723">
    <property type="term" value="F:RNA binding"/>
    <property type="evidence" value="ECO:0007669"/>
    <property type="project" value="TreeGrafter"/>
</dbReference>
<feature type="compositionally biased region" description="Basic and acidic residues" evidence="3">
    <location>
        <begin position="216"/>
        <end position="253"/>
    </location>
</feature>
<dbReference type="RefSeq" id="XP_037892448.1">
    <property type="nucleotide sequence ID" value="XM_038036520.1"/>
</dbReference>
<feature type="compositionally biased region" description="Polar residues" evidence="3">
    <location>
        <begin position="124"/>
        <end position="137"/>
    </location>
</feature>
<feature type="region of interest" description="Disordered" evidence="3">
    <location>
        <begin position="502"/>
        <end position="550"/>
    </location>
</feature>
<comment type="similarity">
    <text evidence="1">Belongs to the CWC26 family.</text>
</comment>
<evidence type="ECO:0000313" key="5">
    <source>
        <dbReference type="RefSeq" id="XP_037892448.1"/>
    </source>
</evidence>
<feature type="compositionally biased region" description="Polar residues" evidence="3">
    <location>
        <begin position="344"/>
        <end position="369"/>
    </location>
</feature>
<gene>
    <name evidence="5" type="primary">LOC119639237</name>
</gene>
<sequence>MSLKSTKKIDQKEYLKKYLSGDKIRKKKKKDKKRKKETATVKIIDDDQIQLDRVIDIDEELLLTGEDAPQIVGEYIELDLPNEKKWKSIAVKEEPFEENTSQPTADLDLWGRKPGEVKIKKEPSSPTNAKSRITTDMSPPRRKQNKYVQPNQHREYNGKSGKSYITDYDSLHHRNDRKFSSSYSRQGTSRKTARQSMDQSPPRKSDKHQGKNYNRSPDRRRNSRRNSADRKEEQLLPRRDNDEPAFRKDRNREQSPTNRTKRKKSEESALSRKDKNSDQSPSEKRRDSDQSPPRRRAKSPRKERRNYLSSDRTSPRNRKTQRNRSSSDQSPVRRRIKEEKLSENDLSPQRKNNVEQRTFSRWQRSNRSESPPPTHKPKAMKTLDGKKAGLQNANELQAEVAERRRQEDNLFNNMPSDLTGRDAEVRVRNTGRLGRKGQAAREEDPKAKKKREAFEQQEKELYDRWGKGLKQIEDYRQQKADEAYEGSKPLARYADDKDLDKLLREKEHPDDPMLEYMRRRRREREGDKLTKQSIAAYEGPYPENRFGIRPGYRWDGVDRSNGYESKWFAAQNEKKARQEEAYKYSVEDM</sequence>
<evidence type="ECO:0000256" key="1">
    <source>
        <dbReference type="ARBA" id="ARBA00011069"/>
    </source>
</evidence>
<dbReference type="PANTHER" id="PTHR31809:SF0">
    <property type="entry name" value="BUD13 HOMOLOG"/>
    <property type="match status" value="1"/>
</dbReference>
<dbReference type="Proteomes" id="UP000092443">
    <property type="component" value="Unplaced"/>
</dbReference>
<feature type="compositionally biased region" description="Basic and acidic residues" evidence="3">
    <location>
        <begin position="169"/>
        <end position="179"/>
    </location>
</feature>
<dbReference type="InterPro" id="IPR018609">
    <property type="entry name" value="Bud13"/>
</dbReference>
<feature type="region of interest" description="Disordered" evidence="3">
    <location>
        <begin position="478"/>
        <end position="497"/>
    </location>
</feature>
<dbReference type="PANTHER" id="PTHR31809">
    <property type="entry name" value="BUD13 HOMOLOG"/>
    <property type="match status" value="1"/>
</dbReference>
<dbReference type="GO" id="GO:0070274">
    <property type="term" value="C:RES complex"/>
    <property type="evidence" value="ECO:0007669"/>
    <property type="project" value="TreeGrafter"/>
</dbReference>
<dbReference type="Pfam" id="PF09736">
    <property type="entry name" value="Bud13"/>
    <property type="match status" value="1"/>
</dbReference>
<dbReference type="GO" id="GO:0005684">
    <property type="term" value="C:U2-type spliceosomal complex"/>
    <property type="evidence" value="ECO:0007669"/>
    <property type="project" value="TreeGrafter"/>
</dbReference>
<feature type="compositionally biased region" description="Polar residues" evidence="3">
    <location>
        <begin position="180"/>
        <end position="199"/>
    </location>
</feature>
<name>A0A9C5Z5M8_9MUSC</name>
<feature type="compositionally biased region" description="Basic and acidic residues" evidence="3">
    <location>
        <begin position="109"/>
        <end position="123"/>
    </location>
</feature>
<dbReference type="GeneID" id="119639237"/>
<feature type="compositionally biased region" description="Basic and acidic residues" evidence="3">
    <location>
        <begin position="439"/>
        <end position="455"/>
    </location>
</feature>
<evidence type="ECO:0000256" key="3">
    <source>
        <dbReference type="SAM" id="MobiDB-lite"/>
    </source>
</evidence>
<feature type="region of interest" description="Disordered" evidence="3">
    <location>
        <begin position="92"/>
        <end position="455"/>
    </location>
</feature>
<feature type="compositionally biased region" description="Basic residues" evidence="3">
    <location>
        <begin position="293"/>
        <end position="304"/>
    </location>
</feature>
<dbReference type="GO" id="GO:0000398">
    <property type="term" value="P:mRNA splicing, via spliceosome"/>
    <property type="evidence" value="ECO:0007669"/>
    <property type="project" value="TreeGrafter"/>
</dbReference>
<dbReference type="InterPro" id="IPR051112">
    <property type="entry name" value="CWC26_splicing_factor"/>
</dbReference>
<evidence type="ECO:0000313" key="4">
    <source>
        <dbReference type="Proteomes" id="UP000092443"/>
    </source>
</evidence>
<keyword evidence="4" id="KW-1185">Reference proteome</keyword>
<protein>
    <recommendedName>
        <fullName evidence="2">BUD13 homolog</fullName>
    </recommendedName>
</protein>
<organism evidence="4 5">
    <name type="scientific">Glossina fuscipes</name>
    <dbReference type="NCBI Taxonomy" id="7396"/>
    <lineage>
        <taxon>Eukaryota</taxon>
        <taxon>Metazoa</taxon>
        <taxon>Ecdysozoa</taxon>
        <taxon>Arthropoda</taxon>
        <taxon>Hexapoda</taxon>
        <taxon>Insecta</taxon>
        <taxon>Pterygota</taxon>
        <taxon>Neoptera</taxon>
        <taxon>Endopterygota</taxon>
        <taxon>Diptera</taxon>
        <taxon>Brachycera</taxon>
        <taxon>Muscomorpha</taxon>
        <taxon>Hippoboscoidea</taxon>
        <taxon>Glossinidae</taxon>
        <taxon>Glossina</taxon>
    </lineage>
</organism>
<proteinExistence type="inferred from homology"/>
<dbReference type="AlphaFoldDB" id="A0A9C5Z5M8"/>
<feature type="compositionally biased region" description="Basic and acidic residues" evidence="3">
    <location>
        <begin position="264"/>
        <end position="289"/>
    </location>
</feature>
<accession>A0A9C5Z5M8</accession>
<feature type="compositionally biased region" description="Basic and acidic residues" evidence="3">
    <location>
        <begin position="502"/>
        <end position="511"/>
    </location>
</feature>
<evidence type="ECO:0000256" key="2">
    <source>
        <dbReference type="ARBA" id="ARBA00014454"/>
    </source>
</evidence>